<name>A0A371CSW9_9APHY</name>
<sequence>MIPAVQVRRAAGTPSPLLTDVVHGAPAFASCPAPCKPRLRVSQSSSGGEARGLASSSDSLVRMAAGNR</sequence>
<feature type="region of interest" description="Disordered" evidence="1">
    <location>
        <begin position="39"/>
        <end position="68"/>
    </location>
</feature>
<feature type="non-terminal residue" evidence="2">
    <location>
        <position position="1"/>
    </location>
</feature>
<proteinExistence type="predicted"/>
<evidence type="ECO:0000313" key="3">
    <source>
        <dbReference type="Proteomes" id="UP000256964"/>
    </source>
</evidence>
<evidence type="ECO:0000313" key="2">
    <source>
        <dbReference type="EMBL" id="RDX43388.1"/>
    </source>
</evidence>
<protein>
    <submittedName>
        <fullName evidence="2">Uncharacterized protein</fullName>
    </submittedName>
</protein>
<gene>
    <name evidence="2" type="ORF">OH76DRAFT_1560346</name>
</gene>
<accession>A0A371CSW9</accession>
<dbReference type="AlphaFoldDB" id="A0A371CSW9"/>
<organism evidence="2 3">
    <name type="scientific">Lentinus brumalis</name>
    <dbReference type="NCBI Taxonomy" id="2498619"/>
    <lineage>
        <taxon>Eukaryota</taxon>
        <taxon>Fungi</taxon>
        <taxon>Dikarya</taxon>
        <taxon>Basidiomycota</taxon>
        <taxon>Agaricomycotina</taxon>
        <taxon>Agaricomycetes</taxon>
        <taxon>Polyporales</taxon>
        <taxon>Polyporaceae</taxon>
        <taxon>Lentinus</taxon>
    </lineage>
</organism>
<dbReference type="Proteomes" id="UP000256964">
    <property type="component" value="Unassembled WGS sequence"/>
</dbReference>
<dbReference type="EMBL" id="KZ857465">
    <property type="protein sequence ID" value="RDX43388.1"/>
    <property type="molecule type" value="Genomic_DNA"/>
</dbReference>
<reference evidence="2 3" key="1">
    <citation type="journal article" date="2018" name="Biotechnol. Biofuels">
        <title>Integrative visual omics of the white-rot fungus Polyporus brumalis exposes the biotechnological potential of its oxidative enzymes for delignifying raw plant biomass.</title>
        <authorList>
            <person name="Miyauchi S."/>
            <person name="Rancon A."/>
            <person name="Drula E."/>
            <person name="Hage H."/>
            <person name="Chaduli D."/>
            <person name="Favel A."/>
            <person name="Grisel S."/>
            <person name="Henrissat B."/>
            <person name="Herpoel-Gimbert I."/>
            <person name="Ruiz-Duenas F.J."/>
            <person name="Chevret D."/>
            <person name="Hainaut M."/>
            <person name="Lin J."/>
            <person name="Wang M."/>
            <person name="Pangilinan J."/>
            <person name="Lipzen A."/>
            <person name="Lesage-Meessen L."/>
            <person name="Navarro D."/>
            <person name="Riley R."/>
            <person name="Grigoriev I.V."/>
            <person name="Zhou S."/>
            <person name="Raouche S."/>
            <person name="Rosso M.N."/>
        </authorList>
    </citation>
    <scope>NUCLEOTIDE SEQUENCE [LARGE SCALE GENOMIC DNA]</scope>
    <source>
        <strain evidence="2 3">BRFM 1820</strain>
    </source>
</reference>
<keyword evidence="3" id="KW-1185">Reference proteome</keyword>
<evidence type="ECO:0000256" key="1">
    <source>
        <dbReference type="SAM" id="MobiDB-lite"/>
    </source>
</evidence>